<dbReference type="PRINTS" id="PR00301">
    <property type="entry name" value="HEATSHOCK70"/>
</dbReference>
<comment type="caution">
    <text evidence="3">The sequence shown here is derived from an EMBL/GenBank/DDBJ whole genome shotgun (WGS) entry which is preliminary data.</text>
</comment>
<sequence length="607" mass="67792">MAKLGLLSISDTVSDDNDDDILVIGIDFGTTFSGVAWATAADWTSGDVNIITSWPGTGREEGKVPTEIFYEDGEMSWGYLVPPDGDPVRWFKLLLVKEEDLEPRLRSSEFVLRARQFLRVESKTAVDLVTDYLRALWAHVLATITKARGQAVVDALRFHVVITVPAIWKGYARQEMRQAAANAGMLDFRLGGETILSFAPEPEAAALSTLCEPGRKVTKGDVFMVCDAGGGTVDLITYKITGPNPVRMEEAVEGTGGLCGGIFVDQAFEIKCHKCLGRRWDHLSKNDINDVLREDWERGVKPQFTPSLERDYPIRVPAAAFRNGKTTDAKCDPPIKNARMMFTANHVKEIFSTVLKDIDNLVDEQIKGAKGKGLSVNGIILVGGFGASPYLYEHLRDRFQSSRIDILQSGGMRPRTAICRGAVYKGFLDNVAQRNITSLSPESLPIKVTSTISRASYGYKFQCPFVAGTHEKADMRFDENEDRYMADNQMQWYLKRGDESSNMGAVRNSWYRTYRSDPGHSITEWIYECDEQKPPSRGTDSVNYMCSITWKPTLPFSKWKDFKNPKGEMLKRVNYVIEMIPSGATLEFNVYVDGQKMGASSVAVNFQ</sequence>
<dbReference type="GO" id="GO:0005524">
    <property type="term" value="F:ATP binding"/>
    <property type="evidence" value="ECO:0007669"/>
    <property type="project" value="UniProtKB-KW"/>
</dbReference>
<evidence type="ECO:0000313" key="3">
    <source>
        <dbReference type="EMBL" id="KAH7324239.1"/>
    </source>
</evidence>
<evidence type="ECO:0000256" key="1">
    <source>
        <dbReference type="ARBA" id="ARBA00022741"/>
    </source>
</evidence>
<proteinExistence type="predicted"/>
<name>A0A8K0SYG6_9HYPO</name>
<dbReference type="SUPFAM" id="SSF53067">
    <property type="entry name" value="Actin-like ATPase domain"/>
    <property type="match status" value="2"/>
</dbReference>
<dbReference type="Proteomes" id="UP000813444">
    <property type="component" value="Unassembled WGS sequence"/>
</dbReference>
<keyword evidence="1" id="KW-0547">Nucleotide-binding</keyword>
<dbReference type="EMBL" id="JAGPNK010000003">
    <property type="protein sequence ID" value="KAH7324239.1"/>
    <property type="molecule type" value="Genomic_DNA"/>
</dbReference>
<organism evidence="3 4">
    <name type="scientific">Stachybotrys elegans</name>
    <dbReference type="NCBI Taxonomy" id="80388"/>
    <lineage>
        <taxon>Eukaryota</taxon>
        <taxon>Fungi</taxon>
        <taxon>Dikarya</taxon>
        <taxon>Ascomycota</taxon>
        <taxon>Pezizomycotina</taxon>
        <taxon>Sordariomycetes</taxon>
        <taxon>Hypocreomycetidae</taxon>
        <taxon>Hypocreales</taxon>
        <taxon>Stachybotryaceae</taxon>
        <taxon>Stachybotrys</taxon>
    </lineage>
</organism>
<dbReference type="OrthoDB" id="2963168at2759"/>
<dbReference type="InterPro" id="IPR043129">
    <property type="entry name" value="ATPase_NBD"/>
</dbReference>
<dbReference type="Pfam" id="PF00012">
    <property type="entry name" value="HSP70"/>
    <property type="match status" value="1"/>
</dbReference>
<dbReference type="PANTHER" id="PTHR14187">
    <property type="entry name" value="ALPHA KINASE/ELONGATION FACTOR 2 KINASE"/>
    <property type="match status" value="1"/>
</dbReference>
<evidence type="ECO:0000313" key="4">
    <source>
        <dbReference type="Proteomes" id="UP000813444"/>
    </source>
</evidence>
<gene>
    <name evidence="3" type="ORF">B0I35DRAFT_449279</name>
</gene>
<dbReference type="PANTHER" id="PTHR14187:SF5">
    <property type="entry name" value="HEAT SHOCK 70 KDA PROTEIN 12A"/>
    <property type="match status" value="1"/>
</dbReference>
<reference evidence="3" key="1">
    <citation type="journal article" date="2021" name="Nat. Commun.">
        <title>Genetic determinants of endophytism in the Arabidopsis root mycobiome.</title>
        <authorList>
            <person name="Mesny F."/>
            <person name="Miyauchi S."/>
            <person name="Thiergart T."/>
            <person name="Pickel B."/>
            <person name="Atanasova L."/>
            <person name="Karlsson M."/>
            <person name="Huettel B."/>
            <person name="Barry K.W."/>
            <person name="Haridas S."/>
            <person name="Chen C."/>
            <person name="Bauer D."/>
            <person name="Andreopoulos W."/>
            <person name="Pangilinan J."/>
            <person name="LaButti K."/>
            <person name="Riley R."/>
            <person name="Lipzen A."/>
            <person name="Clum A."/>
            <person name="Drula E."/>
            <person name="Henrissat B."/>
            <person name="Kohler A."/>
            <person name="Grigoriev I.V."/>
            <person name="Martin F.M."/>
            <person name="Hacquard S."/>
        </authorList>
    </citation>
    <scope>NUCLEOTIDE SEQUENCE</scope>
    <source>
        <strain evidence="3">MPI-CAGE-CH-0235</strain>
    </source>
</reference>
<protein>
    <recommendedName>
        <fullName evidence="5">Actin-like ATPase domain-containing protein</fullName>
    </recommendedName>
</protein>
<dbReference type="Gene3D" id="3.30.420.40">
    <property type="match status" value="1"/>
</dbReference>
<evidence type="ECO:0000256" key="2">
    <source>
        <dbReference type="ARBA" id="ARBA00022840"/>
    </source>
</evidence>
<keyword evidence="4" id="KW-1185">Reference proteome</keyword>
<dbReference type="AlphaFoldDB" id="A0A8K0SYG6"/>
<accession>A0A8K0SYG6</accession>
<dbReference type="InterPro" id="IPR013126">
    <property type="entry name" value="Hsp_70_fam"/>
</dbReference>
<keyword evidence="2" id="KW-0067">ATP-binding</keyword>
<evidence type="ECO:0008006" key="5">
    <source>
        <dbReference type="Google" id="ProtNLM"/>
    </source>
</evidence>
<dbReference type="CDD" id="cd10170">
    <property type="entry name" value="ASKHA_NBD_HSP70"/>
    <property type="match status" value="1"/>
</dbReference>
<dbReference type="GO" id="GO:0140662">
    <property type="term" value="F:ATP-dependent protein folding chaperone"/>
    <property type="evidence" value="ECO:0007669"/>
    <property type="project" value="InterPro"/>
</dbReference>